<dbReference type="AlphaFoldDB" id="A0A3B0ZKI4"/>
<proteinExistence type="predicted"/>
<evidence type="ECO:0000313" key="1">
    <source>
        <dbReference type="EMBL" id="VAW81814.1"/>
    </source>
</evidence>
<reference evidence="1" key="1">
    <citation type="submission" date="2018-06" db="EMBL/GenBank/DDBJ databases">
        <authorList>
            <person name="Zhirakovskaya E."/>
        </authorList>
    </citation>
    <scope>NUCLEOTIDE SEQUENCE</scope>
</reference>
<accession>A0A3B0ZKI4</accession>
<organism evidence="1">
    <name type="scientific">hydrothermal vent metagenome</name>
    <dbReference type="NCBI Taxonomy" id="652676"/>
    <lineage>
        <taxon>unclassified sequences</taxon>
        <taxon>metagenomes</taxon>
        <taxon>ecological metagenomes</taxon>
    </lineage>
</organism>
<dbReference type="EMBL" id="UOFL01000227">
    <property type="protein sequence ID" value="VAW81814.1"/>
    <property type="molecule type" value="Genomic_DNA"/>
</dbReference>
<gene>
    <name evidence="1" type="ORF">MNBD_GAMMA12-2004</name>
</gene>
<protein>
    <submittedName>
        <fullName evidence="1">Uncharacterized protein</fullName>
    </submittedName>
</protein>
<sequence length="140" mass="15784">MVLKTIADAYYASTKKDIVVTSGKRTAKSQADALYTRFKKGGNVKDYIAQKEAKAVKKAYGDAVKLKKKKAEIINEMEKVLKNQIKNGKYLSKHLSSKALDIRKKNMSKTEQKAFLKVCKATAKKCLVEGTPEHFHLQFK</sequence>
<name>A0A3B0ZKI4_9ZZZZ</name>